<evidence type="ECO:0008006" key="3">
    <source>
        <dbReference type="Google" id="ProtNLM"/>
    </source>
</evidence>
<feature type="transmembrane region" description="Helical" evidence="1">
    <location>
        <begin position="196"/>
        <end position="215"/>
    </location>
</feature>
<feature type="transmembrane region" description="Helical" evidence="1">
    <location>
        <begin position="170"/>
        <end position="189"/>
    </location>
</feature>
<feature type="transmembrane region" description="Helical" evidence="1">
    <location>
        <begin position="227"/>
        <end position="248"/>
    </location>
</feature>
<feature type="transmembrane region" description="Helical" evidence="1">
    <location>
        <begin position="46"/>
        <end position="67"/>
    </location>
</feature>
<name>A0A6N2XQ53_9FIRM</name>
<keyword evidence="1" id="KW-1133">Transmembrane helix</keyword>
<feature type="transmembrane region" description="Helical" evidence="1">
    <location>
        <begin position="20"/>
        <end position="39"/>
    </location>
</feature>
<dbReference type="Pfam" id="PF19511">
    <property type="entry name" value="TrbL_5"/>
    <property type="match status" value="1"/>
</dbReference>
<organism evidence="2">
    <name type="scientific">Enterocloster bolteae</name>
    <dbReference type="NCBI Taxonomy" id="208479"/>
    <lineage>
        <taxon>Bacteria</taxon>
        <taxon>Bacillati</taxon>
        <taxon>Bacillota</taxon>
        <taxon>Clostridia</taxon>
        <taxon>Lachnospirales</taxon>
        <taxon>Lachnospiraceae</taxon>
        <taxon>Enterocloster</taxon>
    </lineage>
</organism>
<reference evidence="2" key="1">
    <citation type="submission" date="2019-11" db="EMBL/GenBank/DDBJ databases">
        <authorList>
            <person name="Feng L."/>
        </authorList>
    </citation>
    <scope>NUCLEOTIDE SEQUENCE</scope>
    <source>
        <strain evidence="2">CbolteaeLFYP116</strain>
    </source>
</reference>
<keyword evidence="1" id="KW-0812">Transmembrane</keyword>
<evidence type="ECO:0000313" key="2">
    <source>
        <dbReference type="EMBL" id="VYT56385.1"/>
    </source>
</evidence>
<dbReference type="EMBL" id="CACRTF010000021">
    <property type="protein sequence ID" value="VYT56385.1"/>
    <property type="molecule type" value="Genomic_DNA"/>
</dbReference>
<dbReference type="AlphaFoldDB" id="A0A6N2XQ53"/>
<sequence>MWADELFIWDFVVDTVFEDIIEWFYGQLIGFLSSFFGMMGNMGAEIFDLVWVQGIVHFFVYLAWALYVTGLVVAVFECAIEYQTGRGSVKDTALNAIKGFIAVGLFSSVPVELYRLAITLQVQVSAAISGQGVGVTELAAGIMDNLSSAGSLKEADLSFLYGGLDPAGNGIFTIFLIIMMGYAIIKVFFANLKRGGILLTQITVGSLYMFSVPRGYVDGFMNWCKQVIGLCLTAFLQATLLTAGLLVIREHALLGLGIMLASGEVPRIAGQFGMDTSTRANLMGSVYAAQSAINLTRTVVTLIPK</sequence>
<accession>A0A6N2XQ53</accession>
<proteinExistence type="predicted"/>
<dbReference type="InterPro" id="IPR046108">
    <property type="entry name" value="TrbL_5"/>
</dbReference>
<keyword evidence="1" id="KW-0472">Membrane</keyword>
<protein>
    <recommendedName>
        <fullName evidence="3">Conjugal transfer protein TrbL</fullName>
    </recommendedName>
</protein>
<gene>
    <name evidence="2" type="ORF">CBLFYP116_05558</name>
</gene>
<evidence type="ECO:0000256" key="1">
    <source>
        <dbReference type="SAM" id="Phobius"/>
    </source>
</evidence>